<comment type="subcellular location">
    <subcellularLocation>
        <location evidence="1">Nucleus</location>
    </subcellularLocation>
</comment>
<dbReference type="InterPro" id="IPR009061">
    <property type="entry name" value="DNA-bd_dom_put_sf"/>
</dbReference>
<dbReference type="InterPro" id="IPR022656">
    <property type="entry name" value="XPA_C"/>
</dbReference>
<dbReference type="GO" id="GO:0006284">
    <property type="term" value="P:base-excision repair"/>
    <property type="evidence" value="ECO:0007669"/>
    <property type="project" value="TreeGrafter"/>
</dbReference>
<evidence type="ECO:0000313" key="11">
    <source>
        <dbReference type="Proteomes" id="UP000050795"/>
    </source>
</evidence>
<keyword evidence="11" id="KW-1185">Reference proteome</keyword>
<accession>A0AA85K0R8</accession>
<dbReference type="SUPFAM" id="SSF57716">
    <property type="entry name" value="Glucocorticoid receptor-like (DNA-binding domain)"/>
    <property type="match status" value="1"/>
</dbReference>
<keyword evidence="6" id="KW-0862">Zinc</keyword>
<keyword evidence="9" id="KW-0539">Nucleus</keyword>
<dbReference type="PANTHER" id="PTHR10142">
    <property type="entry name" value="DNA REPAIR PROTEIN COMPLEMENTING XP-A CELLS"/>
    <property type="match status" value="1"/>
</dbReference>
<feature type="domain" description="XPA C-terminal" evidence="10">
    <location>
        <begin position="151"/>
        <end position="201"/>
    </location>
</feature>
<keyword evidence="3" id="KW-0479">Metal-binding</keyword>
<evidence type="ECO:0000256" key="5">
    <source>
        <dbReference type="ARBA" id="ARBA00022771"/>
    </source>
</evidence>
<dbReference type="GO" id="GO:0008270">
    <property type="term" value="F:zinc ion binding"/>
    <property type="evidence" value="ECO:0007669"/>
    <property type="project" value="UniProtKB-KW"/>
</dbReference>
<protein>
    <recommendedName>
        <fullName evidence="10">XPA C-terminal domain-containing protein</fullName>
    </recommendedName>
</protein>
<organism evidence="11 12">
    <name type="scientific">Trichobilharzia regenti</name>
    <name type="common">Nasal bird schistosome</name>
    <dbReference type="NCBI Taxonomy" id="157069"/>
    <lineage>
        <taxon>Eukaryota</taxon>
        <taxon>Metazoa</taxon>
        <taxon>Spiralia</taxon>
        <taxon>Lophotrochozoa</taxon>
        <taxon>Platyhelminthes</taxon>
        <taxon>Trematoda</taxon>
        <taxon>Digenea</taxon>
        <taxon>Strigeidida</taxon>
        <taxon>Schistosomatoidea</taxon>
        <taxon>Schistosomatidae</taxon>
        <taxon>Trichobilharzia</taxon>
    </lineage>
</organism>
<comment type="similarity">
    <text evidence="2">Belongs to the XPA family.</text>
</comment>
<dbReference type="InterPro" id="IPR000465">
    <property type="entry name" value="XPA/RAD14"/>
</dbReference>
<dbReference type="InterPro" id="IPR037129">
    <property type="entry name" value="XPA_sf"/>
</dbReference>
<dbReference type="WBParaSite" id="TREG1_58390.1">
    <property type="protein sequence ID" value="TREG1_58390.1"/>
    <property type="gene ID" value="TREG1_58390"/>
</dbReference>
<dbReference type="Pfam" id="PF01286">
    <property type="entry name" value="XPA_N"/>
    <property type="match status" value="1"/>
</dbReference>
<evidence type="ECO:0000256" key="3">
    <source>
        <dbReference type="ARBA" id="ARBA00022723"/>
    </source>
</evidence>
<evidence type="ECO:0000259" key="10">
    <source>
        <dbReference type="Pfam" id="PF05181"/>
    </source>
</evidence>
<evidence type="ECO:0000256" key="1">
    <source>
        <dbReference type="ARBA" id="ARBA00004123"/>
    </source>
</evidence>
<dbReference type="GO" id="GO:0000715">
    <property type="term" value="P:nucleotide-excision repair, DNA damage recognition"/>
    <property type="evidence" value="ECO:0007669"/>
    <property type="project" value="TreeGrafter"/>
</dbReference>
<keyword evidence="4" id="KW-0227">DNA damage</keyword>
<dbReference type="AlphaFoldDB" id="A0AA85K0R8"/>
<dbReference type="Gene3D" id="3.90.530.10">
    <property type="entry name" value="XPA C-terminal domain"/>
    <property type="match status" value="1"/>
</dbReference>
<dbReference type="GO" id="GO:0070914">
    <property type="term" value="P:UV-damage excision repair"/>
    <property type="evidence" value="ECO:0007669"/>
    <property type="project" value="TreeGrafter"/>
</dbReference>
<evidence type="ECO:0000256" key="9">
    <source>
        <dbReference type="ARBA" id="ARBA00023242"/>
    </source>
</evidence>
<evidence type="ECO:0000256" key="4">
    <source>
        <dbReference type="ARBA" id="ARBA00022763"/>
    </source>
</evidence>
<keyword evidence="7" id="KW-0238">DNA-binding</keyword>
<reference evidence="11" key="1">
    <citation type="submission" date="2022-06" db="EMBL/GenBank/DDBJ databases">
        <authorList>
            <person name="Berger JAMES D."/>
            <person name="Berger JAMES D."/>
        </authorList>
    </citation>
    <scope>NUCLEOTIDE SEQUENCE [LARGE SCALE GENOMIC DNA]</scope>
</reference>
<dbReference type="GO" id="GO:0003684">
    <property type="term" value="F:damaged DNA binding"/>
    <property type="evidence" value="ECO:0007669"/>
    <property type="project" value="InterPro"/>
</dbReference>
<keyword evidence="8" id="KW-0234">DNA repair</keyword>
<evidence type="ECO:0000256" key="7">
    <source>
        <dbReference type="ARBA" id="ARBA00023125"/>
    </source>
</evidence>
<evidence type="ECO:0000256" key="6">
    <source>
        <dbReference type="ARBA" id="ARBA00022833"/>
    </source>
</evidence>
<sequence length="278" mass="32900">MDELTEEERLRVEKNRERALELRLSQVVANDRHDVYATVPQSKLSRNHLSEGGFILEEEVSNHYPYTEKDEELSDPELGAVAKPRKRRRVCQKQSNTEIQNRFINEPDVPLPPDQEKPICDLCSKTFEESFLRKTFEVDVCDRCRDPKNIHALITKSTAKERYLLNDIDLDKREPKLNYLLKRNPHNSNWGDMRLYLEAQVAERALEIWGSEEALEEERERRIKRNEESKLKSYSKKVKELKLQTRSSLYMKVHKSHEHTFGPEEYDAKADIYYKCCT</sequence>
<dbReference type="SUPFAM" id="SSF46955">
    <property type="entry name" value="Putative DNA-binding domain"/>
    <property type="match status" value="1"/>
</dbReference>
<reference evidence="12" key="2">
    <citation type="submission" date="2023-11" db="UniProtKB">
        <authorList>
            <consortium name="WormBaseParasite"/>
        </authorList>
    </citation>
    <scope>IDENTIFICATION</scope>
</reference>
<dbReference type="InterPro" id="IPR022652">
    <property type="entry name" value="Znf_XPA_CS"/>
</dbReference>
<proteinExistence type="inferred from homology"/>
<keyword evidence="5" id="KW-0863">Zinc-finger</keyword>
<name>A0AA85K0R8_TRIRE</name>
<dbReference type="GO" id="GO:0000110">
    <property type="term" value="C:nucleotide-excision repair factor 1 complex"/>
    <property type="evidence" value="ECO:0007669"/>
    <property type="project" value="TreeGrafter"/>
</dbReference>
<evidence type="ECO:0000313" key="12">
    <source>
        <dbReference type="WBParaSite" id="TREG1_58390.1"/>
    </source>
</evidence>
<evidence type="ECO:0000256" key="8">
    <source>
        <dbReference type="ARBA" id="ARBA00023204"/>
    </source>
</evidence>
<dbReference type="GO" id="GO:1901255">
    <property type="term" value="P:nucleotide-excision repair involved in interstrand cross-link repair"/>
    <property type="evidence" value="ECO:0007669"/>
    <property type="project" value="TreeGrafter"/>
</dbReference>
<dbReference type="Proteomes" id="UP000050795">
    <property type="component" value="Unassembled WGS sequence"/>
</dbReference>
<dbReference type="PANTHER" id="PTHR10142:SF0">
    <property type="entry name" value="DNA REPAIR PROTEIN COMPLEMENTING XP-A CELLS"/>
    <property type="match status" value="1"/>
</dbReference>
<evidence type="ECO:0000256" key="2">
    <source>
        <dbReference type="ARBA" id="ARBA00005548"/>
    </source>
</evidence>
<dbReference type="Pfam" id="PF05181">
    <property type="entry name" value="XPA_C"/>
    <property type="match status" value="1"/>
</dbReference>
<dbReference type="NCBIfam" id="TIGR00598">
    <property type="entry name" value="rad14"/>
    <property type="match status" value="1"/>
</dbReference>